<sequence length="179" mass="20287">MKANEDELRRLMISGLDGNAADHATLLRHLVPLLRGFYRRRANGSEDDIEDLVQETLIAVHTRRATYDRDRVFTAWLFAVARYKMIDHFRRNRRLQPIEGLEEILIVEGFEDASDARLDIDDLLETLPAKQARMIRATRIEGFSIADAAAADGIGESDVKISVHRGLKTLMARFQGGGR</sequence>
<dbReference type="SUPFAM" id="SSF88659">
    <property type="entry name" value="Sigma3 and sigma4 domains of RNA polymerase sigma factors"/>
    <property type="match status" value="1"/>
</dbReference>
<evidence type="ECO:0000256" key="3">
    <source>
        <dbReference type="ARBA" id="ARBA00023082"/>
    </source>
</evidence>
<dbReference type="InterPro" id="IPR036388">
    <property type="entry name" value="WH-like_DNA-bd_sf"/>
</dbReference>
<evidence type="ECO:0000256" key="2">
    <source>
        <dbReference type="ARBA" id="ARBA00023015"/>
    </source>
</evidence>
<comment type="similarity">
    <text evidence="1">Belongs to the sigma-70 factor family. ECF subfamily.</text>
</comment>
<protein>
    <submittedName>
        <fullName evidence="8">Sigma-70 family RNA polymerase sigma factor</fullName>
    </submittedName>
</protein>
<keyword evidence="4" id="KW-0238">DNA-binding</keyword>
<dbReference type="Gene3D" id="1.10.10.10">
    <property type="entry name" value="Winged helix-like DNA-binding domain superfamily/Winged helix DNA-binding domain"/>
    <property type="match status" value="1"/>
</dbReference>
<evidence type="ECO:0000259" key="7">
    <source>
        <dbReference type="Pfam" id="PF08281"/>
    </source>
</evidence>
<evidence type="ECO:0000259" key="6">
    <source>
        <dbReference type="Pfam" id="PF04542"/>
    </source>
</evidence>
<dbReference type="InterPro" id="IPR039425">
    <property type="entry name" value="RNA_pol_sigma-70-like"/>
</dbReference>
<dbReference type="PANTHER" id="PTHR43133">
    <property type="entry name" value="RNA POLYMERASE ECF-TYPE SIGMA FACTO"/>
    <property type="match status" value="1"/>
</dbReference>
<dbReference type="GO" id="GO:0006352">
    <property type="term" value="P:DNA-templated transcription initiation"/>
    <property type="evidence" value="ECO:0007669"/>
    <property type="project" value="InterPro"/>
</dbReference>
<dbReference type="InterPro" id="IPR013249">
    <property type="entry name" value="RNA_pol_sigma70_r4_t2"/>
</dbReference>
<feature type="domain" description="RNA polymerase sigma-70 region 2" evidence="6">
    <location>
        <begin position="26"/>
        <end position="94"/>
    </location>
</feature>
<keyword evidence="3" id="KW-0731">Sigma factor</keyword>
<name>A0AA42CSV6_9SPHN</name>
<dbReference type="Proteomes" id="UP001165565">
    <property type="component" value="Unassembled WGS sequence"/>
</dbReference>
<dbReference type="GO" id="GO:0003677">
    <property type="term" value="F:DNA binding"/>
    <property type="evidence" value="ECO:0007669"/>
    <property type="project" value="UniProtKB-KW"/>
</dbReference>
<dbReference type="Pfam" id="PF04542">
    <property type="entry name" value="Sigma70_r2"/>
    <property type="match status" value="1"/>
</dbReference>
<proteinExistence type="inferred from homology"/>
<dbReference type="InterPro" id="IPR013325">
    <property type="entry name" value="RNA_pol_sigma_r2"/>
</dbReference>
<comment type="caution">
    <text evidence="8">The sequence shown here is derived from an EMBL/GenBank/DDBJ whole genome shotgun (WGS) entry which is preliminary data.</text>
</comment>
<dbReference type="RefSeq" id="WP_265271833.1">
    <property type="nucleotide sequence ID" value="NZ_JANFAV010000028.1"/>
</dbReference>
<reference evidence="8" key="1">
    <citation type="submission" date="2022-06" db="EMBL/GenBank/DDBJ databases">
        <title>Sphingomonas sp. nov. isolated from rhizosphere soil of tomato.</title>
        <authorList>
            <person name="Dong H."/>
            <person name="Gao R."/>
        </authorList>
    </citation>
    <scope>NUCLEOTIDE SEQUENCE</scope>
    <source>
        <strain evidence="8">MMSM24</strain>
    </source>
</reference>
<dbReference type="SUPFAM" id="SSF88946">
    <property type="entry name" value="Sigma2 domain of RNA polymerase sigma factors"/>
    <property type="match status" value="1"/>
</dbReference>
<dbReference type="PANTHER" id="PTHR43133:SF58">
    <property type="entry name" value="ECF RNA POLYMERASE SIGMA FACTOR SIGD"/>
    <property type="match status" value="1"/>
</dbReference>
<accession>A0AA42CSV6</accession>
<dbReference type="AlphaFoldDB" id="A0AA42CSV6"/>
<keyword evidence="2" id="KW-0805">Transcription regulation</keyword>
<dbReference type="InterPro" id="IPR014284">
    <property type="entry name" value="RNA_pol_sigma-70_dom"/>
</dbReference>
<evidence type="ECO:0000256" key="5">
    <source>
        <dbReference type="ARBA" id="ARBA00023163"/>
    </source>
</evidence>
<dbReference type="GO" id="GO:0016987">
    <property type="term" value="F:sigma factor activity"/>
    <property type="evidence" value="ECO:0007669"/>
    <property type="project" value="UniProtKB-KW"/>
</dbReference>
<evidence type="ECO:0000313" key="9">
    <source>
        <dbReference type="Proteomes" id="UP001165565"/>
    </source>
</evidence>
<dbReference type="Pfam" id="PF08281">
    <property type="entry name" value="Sigma70_r4_2"/>
    <property type="match status" value="1"/>
</dbReference>
<dbReference type="Gene3D" id="1.10.1740.10">
    <property type="match status" value="1"/>
</dbReference>
<keyword evidence="9" id="KW-1185">Reference proteome</keyword>
<dbReference type="InterPro" id="IPR007627">
    <property type="entry name" value="RNA_pol_sigma70_r2"/>
</dbReference>
<evidence type="ECO:0000256" key="1">
    <source>
        <dbReference type="ARBA" id="ARBA00010641"/>
    </source>
</evidence>
<dbReference type="EMBL" id="JANFAV010000028">
    <property type="protein sequence ID" value="MCW6537664.1"/>
    <property type="molecule type" value="Genomic_DNA"/>
</dbReference>
<organism evidence="8 9">
    <name type="scientific">Sphingomonas lycopersici</name>
    <dbReference type="NCBI Taxonomy" id="2951807"/>
    <lineage>
        <taxon>Bacteria</taxon>
        <taxon>Pseudomonadati</taxon>
        <taxon>Pseudomonadota</taxon>
        <taxon>Alphaproteobacteria</taxon>
        <taxon>Sphingomonadales</taxon>
        <taxon>Sphingomonadaceae</taxon>
        <taxon>Sphingomonas</taxon>
    </lineage>
</organism>
<dbReference type="NCBIfam" id="NF009191">
    <property type="entry name" value="PRK12539.1"/>
    <property type="match status" value="1"/>
</dbReference>
<feature type="domain" description="RNA polymerase sigma factor 70 region 4 type 2" evidence="7">
    <location>
        <begin position="118"/>
        <end position="170"/>
    </location>
</feature>
<dbReference type="NCBIfam" id="TIGR02937">
    <property type="entry name" value="sigma70-ECF"/>
    <property type="match status" value="1"/>
</dbReference>
<gene>
    <name evidence="8" type="ORF">NEE01_23055</name>
</gene>
<dbReference type="InterPro" id="IPR013324">
    <property type="entry name" value="RNA_pol_sigma_r3/r4-like"/>
</dbReference>
<keyword evidence="5" id="KW-0804">Transcription</keyword>
<evidence type="ECO:0000313" key="8">
    <source>
        <dbReference type="EMBL" id="MCW6537664.1"/>
    </source>
</evidence>
<evidence type="ECO:0000256" key="4">
    <source>
        <dbReference type="ARBA" id="ARBA00023125"/>
    </source>
</evidence>